<dbReference type="RefSeq" id="WP_013232865.1">
    <property type="nucleotide sequence ID" value="NC_014323.1"/>
</dbReference>
<evidence type="ECO:0000313" key="2">
    <source>
        <dbReference type="EMBL" id="ADJ62348.1"/>
    </source>
</evidence>
<name>D8J011_HERSS</name>
<dbReference type="HOGENOM" id="CLU_2023537_0_0_4"/>
<evidence type="ECO:0000313" key="3">
    <source>
        <dbReference type="Proteomes" id="UP000000329"/>
    </source>
</evidence>
<dbReference type="AlphaFoldDB" id="D8J011"/>
<keyword evidence="1" id="KW-0732">Signal</keyword>
<reference evidence="2 3" key="1">
    <citation type="submission" date="2010-04" db="EMBL/GenBank/DDBJ databases">
        <title>The genome of Herbaspirillum seropedicae SmR1, an endophytic, nitrogen-fixing, plant-growth promoting beta-Proteobacteria.</title>
        <authorList>
            <person name="Pedrosa F.O."/>
            <person name="Monteiro R.A."/>
            <person name="Wassem R."/>
            <person name="Cruz L.M."/>
            <person name="Ayub R.A."/>
            <person name="Colauto N.B."/>
            <person name="Fernandez M.A."/>
            <person name="Fungaro M.H.P."/>
            <person name="Grisard E.C."/>
            <person name="Hungria M."/>
            <person name="Madeira H.M.F."/>
            <person name="Nodari R.O."/>
            <person name="Osaku C.A."/>
            <person name="Petzl-Erler M.L."/>
            <person name="Terenzi H."/>
            <person name="Vieira L.G.E."/>
            <person name="Almeida M.I.M."/>
            <person name="Alves L.R."/>
            <person name="Arantes O.M.N."/>
            <person name="Balsanelli E."/>
            <person name="Barcellos F.G."/>
            <person name="Baura V.A."/>
            <person name="Binde D.R."/>
            <person name="Campo R.J."/>
            <person name="Chubatsu L.S."/>
            <person name="Chueire L.M.O."/>
            <person name="Ciferri R.R."/>
            <person name="Correa L.C."/>
            <person name="da Conceicao Silva J.L."/>
            <person name="Dabul A.N.G."/>
            <person name="Dambros B.P."/>
            <person name="Faoro H."/>
            <person name="Favetti A."/>
            <person name="Friedermann G."/>
            <person name="Furlaneto M.C."/>
            <person name="Gasques L.S."/>
            <person name="Gimenes C.C.T."/>
            <person name="Gioppo N.M.R."/>
            <person name="Glienke-Blanco C."/>
            <person name="Godoy L.P."/>
            <person name="Guerra M.P."/>
            <person name="Karp S."/>
            <person name="Kava-Cordeiro V."/>
            <person name="Margarido V.P."/>
            <person name="Mathioni S.M."/>
            <person name="Menck-Soares M.A."/>
            <person name="Murace N.K."/>
            <person name="Nicolas M.F."/>
            <person name="Oliveira C.E.C."/>
            <person name="Pagnan N.A.B."/>
            <person name="Pamphile J.A."/>
            <person name="Patussi E.V."/>
            <person name="Pereira L.F.P."/>
            <person name="Pereira-Ferrari L."/>
            <person name="Pinto F.G.S."/>
            <person name="Precoma C."/>
            <person name="Prioli A.J."/>
            <person name="Prioli S.M.A.P."/>
            <person name="Raittz R.T."/>
            <person name="Ramos H.J.O."/>
            <person name="Ribeiro E.M.S.F."/>
            <person name="Rigo L.U."/>
            <person name="Rocha C.L.M.S.C."/>
            <person name="Rocha S.N."/>
            <person name="Santos K."/>
            <person name="Satori D."/>
            <person name="Silva A.G."/>
            <person name="Simao R.C.G."/>
            <person name="Soares M.A.M."/>
            <person name="Souza E.M."/>
            <person name="Steffens M.B.R."/>
            <person name="Steindel M."/>
            <person name="Tadra-Sfeir M.Z."/>
            <person name="Takahashi E.K."/>
            <person name="Torres R.A."/>
            <person name="Valle J.S."/>
            <person name="Vernal J.I."/>
            <person name="Vilas-Boas L.A."/>
            <person name="Watanabe M.A.E."/>
            <person name="Weiss V.A."/>
            <person name="Yates M.A."/>
            <person name="Souza E.M."/>
        </authorList>
    </citation>
    <scope>NUCLEOTIDE SEQUENCE [LARGE SCALE GENOMIC DNA]</scope>
    <source>
        <strain evidence="2 3">SmR1</strain>
    </source>
</reference>
<accession>D8J011</accession>
<dbReference type="OrthoDB" id="8722436at2"/>
<evidence type="ECO:0000256" key="1">
    <source>
        <dbReference type="SAM" id="SignalP"/>
    </source>
</evidence>
<dbReference type="Proteomes" id="UP000000329">
    <property type="component" value="Chromosome"/>
</dbReference>
<dbReference type="GeneID" id="29389906"/>
<evidence type="ECO:0008006" key="4">
    <source>
        <dbReference type="Google" id="ProtNLM"/>
    </source>
</evidence>
<feature type="signal peptide" evidence="1">
    <location>
        <begin position="1"/>
        <end position="24"/>
    </location>
</feature>
<sequence length="122" mass="13102">MTSPAVIRLAIVVLSLLSLPACTTAPVASLMPLEDGSYRSVAYSENEQQALGSSLQLAQSTCRERNLNHAVVSADTHFRGLPVRRAEPQETAAGLAAYVASPRFPSLTANDDYEAKVHFKCL</sequence>
<protein>
    <recommendedName>
        <fullName evidence="4">Lipoprotein</fullName>
    </recommendedName>
</protein>
<dbReference type="EMBL" id="CP002039">
    <property type="protein sequence ID" value="ADJ62348.1"/>
    <property type="molecule type" value="Genomic_DNA"/>
</dbReference>
<organism evidence="2 3">
    <name type="scientific">Herbaspirillum seropedicae (strain SmR1)</name>
    <dbReference type="NCBI Taxonomy" id="757424"/>
    <lineage>
        <taxon>Bacteria</taxon>
        <taxon>Pseudomonadati</taxon>
        <taxon>Pseudomonadota</taxon>
        <taxon>Betaproteobacteria</taxon>
        <taxon>Burkholderiales</taxon>
        <taxon>Oxalobacteraceae</taxon>
        <taxon>Herbaspirillum</taxon>
    </lineage>
</organism>
<proteinExistence type="predicted"/>
<feature type="chain" id="PRO_5003115688" description="Lipoprotein" evidence="1">
    <location>
        <begin position="25"/>
        <end position="122"/>
    </location>
</feature>
<keyword evidence="3" id="KW-1185">Reference proteome</keyword>
<gene>
    <name evidence="2" type="ordered locus">Hsero_0829</name>
</gene>
<dbReference type="KEGG" id="hse:Hsero_0829"/>
<dbReference type="STRING" id="757424.Hsero_0829"/>